<accession>A0A419PCI9</accession>
<dbReference type="Proteomes" id="UP000286415">
    <property type="component" value="Unassembled WGS sequence"/>
</dbReference>
<dbReference type="OrthoDB" id="10296635at2759"/>
<comment type="caution">
    <text evidence="2">The sequence shown here is derived from an EMBL/GenBank/DDBJ whole genome shotgun (WGS) entry which is preliminary data.</text>
</comment>
<sequence>MNNKYVEMNHYINQPVDKKYKQVVIRDVQIAPVGCTKLRIPEPYNEATANSILQEHMKKMKKHKFAPVLFLVDRIRFTKKSIHEVLNYREIQQFVGFQRYPNMFMLFVIEERNGKRSYESYACANLRDVLSVRDIMNTAQNDPKRLVAEVGSTRQLSITDSSSSSEYIIEARDSKTITTHPEFTQYIQRHPIQYFYMTEQEPQDVYQVYQPNVMTRASLGSAEMTDLKLHNSKEPYFTDQRPVYVYTPCVKKSHNTDDHSADWTHRTYY</sequence>
<dbReference type="Pfam" id="PF25356">
    <property type="entry name" value="PH_trem"/>
    <property type="match status" value="1"/>
</dbReference>
<evidence type="ECO:0000313" key="3">
    <source>
        <dbReference type="Proteomes" id="UP000286415"/>
    </source>
</evidence>
<evidence type="ECO:0000313" key="2">
    <source>
        <dbReference type="EMBL" id="KAG5444394.1"/>
    </source>
</evidence>
<keyword evidence="3" id="KW-1185">Reference proteome</keyword>
<organism evidence="2 3">
    <name type="scientific">Clonorchis sinensis</name>
    <name type="common">Chinese liver fluke</name>
    <dbReference type="NCBI Taxonomy" id="79923"/>
    <lineage>
        <taxon>Eukaryota</taxon>
        <taxon>Metazoa</taxon>
        <taxon>Spiralia</taxon>
        <taxon>Lophotrochozoa</taxon>
        <taxon>Platyhelminthes</taxon>
        <taxon>Trematoda</taxon>
        <taxon>Digenea</taxon>
        <taxon>Opisthorchiida</taxon>
        <taxon>Opisthorchiata</taxon>
        <taxon>Opisthorchiidae</taxon>
        <taxon>Clonorchis</taxon>
    </lineage>
</organism>
<protein>
    <recommendedName>
        <fullName evidence="1">Trematode PH-like domain-containing protein</fullName>
    </recommendedName>
</protein>
<feature type="domain" description="Trematode PH-like" evidence="1">
    <location>
        <begin position="21"/>
        <end position="145"/>
    </location>
</feature>
<dbReference type="InParanoid" id="A0A419PCI9"/>
<dbReference type="EMBL" id="NIRI02000056">
    <property type="protein sequence ID" value="KAG5444394.1"/>
    <property type="molecule type" value="Genomic_DNA"/>
</dbReference>
<reference evidence="2 3" key="1">
    <citation type="journal article" date="2018" name="Biotechnol. Adv.">
        <title>Improved genomic resources and new bioinformatic workflow for the carcinogenic parasite Clonorchis sinensis: Biotechnological implications.</title>
        <authorList>
            <person name="Wang D."/>
            <person name="Korhonen P.K."/>
            <person name="Gasser R.B."/>
            <person name="Young N.D."/>
        </authorList>
    </citation>
    <scope>NUCLEOTIDE SEQUENCE [LARGE SCALE GENOMIC DNA]</scope>
    <source>
        <strain evidence="2">Cs-k2</strain>
    </source>
</reference>
<gene>
    <name evidence="2" type="ORF">CSKR_103016</name>
</gene>
<evidence type="ECO:0000259" key="1">
    <source>
        <dbReference type="Pfam" id="PF25356"/>
    </source>
</evidence>
<dbReference type="InterPro" id="IPR057376">
    <property type="entry name" value="PH_trem"/>
</dbReference>
<dbReference type="AlphaFoldDB" id="A0A419PCI9"/>
<proteinExistence type="predicted"/>
<name>A0A419PCI9_CLOSI</name>
<reference evidence="2 3" key="2">
    <citation type="journal article" date="2021" name="Genomics">
        <title>High-quality reference genome for Clonorchis sinensis.</title>
        <authorList>
            <person name="Young N.D."/>
            <person name="Stroehlein A.J."/>
            <person name="Kinkar L."/>
            <person name="Wang T."/>
            <person name="Sohn W.M."/>
            <person name="Chang B.C.H."/>
            <person name="Kaur P."/>
            <person name="Weisz D."/>
            <person name="Dudchenko O."/>
            <person name="Aiden E.L."/>
            <person name="Korhonen P.K."/>
            <person name="Gasser R.B."/>
        </authorList>
    </citation>
    <scope>NUCLEOTIDE SEQUENCE [LARGE SCALE GENOMIC DNA]</scope>
    <source>
        <strain evidence="2">Cs-k2</strain>
    </source>
</reference>